<evidence type="ECO:0000256" key="3">
    <source>
        <dbReference type="ARBA" id="ARBA00023139"/>
    </source>
</evidence>
<name>A0A4S3MJ96_9RHOB</name>
<dbReference type="Proteomes" id="UP000309450">
    <property type="component" value="Unassembled WGS sequence"/>
</dbReference>
<feature type="domain" description="C-type lysozyme inhibitor" evidence="6">
    <location>
        <begin position="30"/>
        <end position="98"/>
    </location>
</feature>
<dbReference type="RefSeq" id="WP_136395758.1">
    <property type="nucleotide sequence ID" value="NZ_SSND01000005.1"/>
</dbReference>
<dbReference type="Gene3D" id="2.40.128.200">
    <property type="match status" value="1"/>
</dbReference>
<keyword evidence="1 5" id="KW-0732">Signal</keyword>
<dbReference type="SUPFAM" id="SSF141488">
    <property type="entry name" value="YdhA-like"/>
    <property type="match status" value="1"/>
</dbReference>
<dbReference type="InterPro" id="IPR018660">
    <property type="entry name" value="MliC"/>
</dbReference>
<dbReference type="AlphaFoldDB" id="A0A4S3MJ96"/>
<dbReference type="InterPro" id="IPR036328">
    <property type="entry name" value="MliC_sf"/>
</dbReference>
<proteinExistence type="predicted"/>
<keyword evidence="2" id="KW-0472">Membrane</keyword>
<evidence type="ECO:0000256" key="5">
    <source>
        <dbReference type="SAM" id="SignalP"/>
    </source>
</evidence>
<evidence type="ECO:0000259" key="6">
    <source>
        <dbReference type="Pfam" id="PF09864"/>
    </source>
</evidence>
<reference evidence="7 8" key="1">
    <citation type="submission" date="2019-04" db="EMBL/GenBank/DDBJ databases">
        <title>Draft genome sequence of Gemmobacter aestuarii sp. nov.</title>
        <authorList>
            <person name="Hameed A."/>
            <person name="Lin S.-Y."/>
            <person name="Shahina M."/>
            <person name="Lai W.-A."/>
            <person name="Young C.-C."/>
        </authorList>
    </citation>
    <scope>NUCLEOTIDE SEQUENCE [LARGE SCALE GENOMIC DNA]</scope>
    <source>
        <strain evidence="7 8">CC-PW-75</strain>
    </source>
</reference>
<evidence type="ECO:0000313" key="7">
    <source>
        <dbReference type="EMBL" id="THD81499.1"/>
    </source>
</evidence>
<organism evidence="7 8">
    <name type="scientific">Aliigemmobacter aestuarii</name>
    <dbReference type="NCBI Taxonomy" id="1445661"/>
    <lineage>
        <taxon>Bacteria</taxon>
        <taxon>Pseudomonadati</taxon>
        <taxon>Pseudomonadota</taxon>
        <taxon>Alphaproteobacteria</taxon>
        <taxon>Rhodobacterales</taxon>
        <taxon>Paracoccaceae</taxon>
        <taxon>Aliigemmobacter</taxon>
    </lineage>
</organism>
<protein>
    <recommendedName>
        <fullName evidence="6">C-type lysozyme inhibitor domain-containing protein</fullName>
    </recommendedName>
</protein>
<accession>A0A4S3MJ96</accession>
<dbReference type="EMBL" id="SSND01000005">
    <property type="protein sequence ID" value="THD81499.1"/>
    <property type="molecule type" value="Genomic_DNA"/>
</dbReference>
<keyword evidence="4" id="KW-0449">Lipoprotein</keyword>
<feature type="chain" id="PRO_5020415035" description="C-type lysozyme inhibitor domain-containing protein" evidence="5">
    <location>
        <begin position="22"/>
        <end position="112"/>
    </location>
</feature>
<keyword evidence="8" id="KW-1185">Reference proteome</keyword>
<dbReference type="OrthoDB" id="7926518at2"/>
<evidence type="ECO:0000256" key="4">
    <source>
        <dbReference type="ARBA" id="ARBA00023288"/>
    </source>
</evidence>
<sequence length="112" mass="11899">MPAPRLPALCLMVLAPAYAVAAADLASQRYLCDRDAQVWASYVNTDAGSFAVVAFEGRQVAFEVAPSASGARYQSADGAWTWWTKGDEAMLTHGAGNDEVTVYRSCRAAPAP</sequence>
<dbReference type="Pfam" id="PF09864">
    <property type="entry name" value="MliC"/>
    <property type="match status" value="1"/>
</dbReference>
<evidence type="ECO:0000256" key="1">
    <source>
        <dbReference type="ARBA" id="ARBA00022729"/>
    </source>
</evidence>
<evidence type="ECO:0000256" key="2">
    <source>
        <dbReference type="ARBA" id="ARBA00023136"/>
    </source>
</evidence>
<keyword evidence="3" id="KW-0564">Palmitate</keyword>
<gene>
    <name evidence="7" type="ORF">E7811_16435</name>
</gene>
<comment type="caution">
    <text evidence="7">The sequence shown here is derived from an EMBL/GenBank/DDBJ whole genome shotgun (WGS) entry which is preliminary data.</text>
</comment>
<evidence type="ECO:0000313" key="8">
    <source>
        <dbReference type="Proteomes" id="UP000309450"/>
    </source>
</evidence>
<feature type="signal peptide" evidence="5">
    <location>
        <begin position="1"/>
        <end position="21"/>
    </location>
</feature>